<organism evidence="1 2">
    <name type="scientific">Simiduia curdlanivorans</name>
    <dbReference type="NCBI Taxonomy" id="1492769"/>
    <lineage>
        <taxon>Bacteria</taxon>
        <taxon>Pseudomonadati</taxon>
        <taxon>Pseudomonadota</taxon>
        <taxon>Gammaproteobacteria</taxon>
        <taxon>Cellvibrionales</taxon>
        <taxon>Cellvibrionaceae</taxon>
        <taxon>Simiduia</taxon>
    </lineage>
</organism>
<reference evidence="2" key="1">
    <citation type="journal article" date="2019" name="Int. J. Syst. Evol. Microbiol.">
        <title>The Global Catalogue of Microorganisms (GCM) 10K type strain sequencing project: providing services to taxonomists for standard genome sequencing and annotation.</title>
        <authorList>
            <consortium name="The Broad Institute Genomics Platform"/>
            <consortium name="The Broad Institute Genome Sequencing Center for Infectious Disease"/>
            <person name="Wu L."/>
            <person name="Ma J."/>
        </authorList>
    </citation>
    <scope>NUCLEOTIDE SEQUENCE [LARGE SCALE GENOMIC DNA]</scope>
    <source>
        <strain evidence="2">CECT 8570</strain>
    </source>
</reference>
<dbReference type="Proteomes" id="UP001595840">
    <property type="component" value="Unassembled WGS sequence"/>
</dbReference>
<protein>
    <submittedName>
        <fullName evidence="1">IS110 family transposase</fullName>
    </submittedName>
</protein>
<dbReference type="EMBL" id="JBHSCX010000013">
    <property type="protein sequence ID" value="MFC4362963.1"/>
    <property type="molecule type" value="Genomic_DNA"/>
</dbReference>
<accession>A0ABV8V5E3</accession>
<feature type="non-terminal residue" evidence="1">
    <location>
        <position position="61"/>
    </location>
</feature>
<evidence type="ECO:0000313" key="2">
    <source>
        <dbReference type="Proteomes" id="UP001595840"/>
    </source>
</evidence>
<sequence>MKITTIGLDIAKSVFHLVAINLRGKPLKKKQLKRHQLLAYFAKLESCLVVMEACGSANYWA</sequence>
<keyword evidence="2" id="KW-1185">Reference proteome</keyword>
<proteinExistence type="predicted"/>
<name>A0ABV8V5E3_9GAMM</name>
<gene>
    <name evidence="1" type="ORF">ACFOX3_11670</name>
</gene>
<comment type="caution">
    <text evidence="1">The sequence shown here is derived from an EMBL/GenBank/DDBJ whole genome shotgun (WGS) entry which is preliminary data.</text>
</comment>
<evidence type="ECO:0000313" key="1">
    <source>
        <dbReference type="EMBL" id="MFC4362963.1"/>
    </source>
</evidence>